<evidence type="ECO:0000256" key="8">
    <source>
        <dbReference type="SAM" id="Coils"/>
    </source>
</evidence>
<evidence type="ECO:0000256" key="4">
    <source>
        <dbReference type="ARBA" id="ARBA00022452"/>
    </source>
</evidence>
<dbReference type="PANTHER" id="PTHR30026">
    <property type="entry name" value="OUTER MEMBRANE PROTEIN TOLC"/>
    <property type="match status" value="1"/>
</dbReference>
<dbReference type="SUPFAM" id="SSF56954">
    <property type="entry name" value="Outer membrane efflux proteins (OEP)"/>
    <property type="match status" value="1"/>
</dbReference>
<dbReference type="PANTHER" id="PTHR30026:SF20">
    <property type="entry name" value="OUTER MEMBRANE PROTEIN TOLC"/>
    <property type="match status" value="1"/>
</dbReference>
<feature type="coiled-coil region" evidence="8">
    <location>
        <begin position="165"/>
        <end position="192"/>
    </location>
</feature>
<evidence type="ECO:0000256" key="3">
    <source>
        <dbReference type="ARBA" id="ARBA00022448"/>
    </source>
</evidence>
<dbReference type="InterPro" id="IPR003423">
    <property type="entry name" value="OMP_efflux"/>
</dbReference>
<dbReference type="GO" id="GO:0009279">
    <property type="term" value="C:cell outer membrane"/>
    <property type="evidence" value="ECO:0007669"/>
    <property type="project" value="UniProtKB-SubCell"/>
</dbReference>
<evidence type="ECO:0000256" key="2">
    <source>
        <dbReference type="ARBA" id="ARBA00007613"/>
    </source>
</evidence>
<keyword evidence="11" id="KW-1185">Reference proteome</keyword>
<evidence type="ECO:0000256" key="7">
    <source>
        <dbReference type="ARBA" id="ARBA00023237"/>
    </source>
</evidence>
<dbReference type="GO" id="GO:0015562">
    <property type="term" value="F:efflux transmembrane transporter activity"/>
    <property type="evidence" value="ECO:0007669"/>
    <property type="project" value="InterPro"/>
</dbReference>
<comment type="caution">
    <text evidence="10">The sequence shown here is derived from an EMBL/GenBank/DDBJ whole genome shotgun (WGS) entry which is preliminary data.</text>
</comment>
<organism evidence="10 11">
    <name type="scientific">Hymenobacter perfusus</name>
    <dbReference type="NCBI Taxonomy" id="1236770"/>
    <lineage>
        <taxon>Bacteria</taxon>
        <taxon>Pseudomonadati</taxon>
        <taxon>Bacteroidota</taxon>
        <taxon>Cytophagia</taxon>
        <taxon>Cytophagales</taxon>
        <taxon>Hymenobacteraceae</taxon>
        <taxon>Hymenobacter</taxon>
    </lineage>
</organism>
<keyword evidence="4" id="KW-1134">Transmembrane beta strand</keyword>
<gene>
    <name evidence="10" type="ORF">EI293_18510</name>
</gene>
<dbReference type="GO" id="GO:1990281">
    <property type="term" value="C:efflux pump complex"/>
    <property type="evidence" value="ECO:0007669"/>
    <property type="project" value="TreeGrafter"/>
</dbReference>
<name>A0A428K3F9_9BACT</name>
<keyword evidence="9" id="KW-0732">Signal</keyword>
<evidence type="ECO:0000313" key="11">
    <source>
        <dbReference type="Proteomes" id="UP000270291"/>
    </source>
</evidence>
<reference evidence="10 11" key="1">
    <citation type="submission" date="2018-12" db="EMBL/GenBank/DDBJ databases">
        <authorList>
            <person name="Feng G."/>
            <person name="Zhu H."/>
        </authorList>
    </citation>
    <scope>NUCLEOTIDE SEQUENCE [LARGE SCALE GENOMIC DNA]</scope>
    <source>
        <strain evidence="10 11">LMG 26000</strain>
    </source>
</reference>
<keyword evidence="5" id="KW-0812">Transmembrane</keyword>
<keyword evidence="7" id="KW-0998">Cell outer membrane</keyword>
<protein>
    <submittedName>
        <fullName evidence="10">TolC family protein</fullName>
    </submittedName>
</protein>
<proteinExistence type="inferred from homology"/>
<sequence>MKHVHQALRLLLGFLWLAPSAALAQSAPPSLPANQVFTLDQCLNVALANQPVVRQARIDQEIAQANNQVALAAWLPQVGVQGTAQHYFQLPFTIFPDPATGTLTPRQIGVRNVTTVGLSGTQTIYNNDVYLAARSKRFNNQAATQNTVNVKIATVSDVSKGFYDVLLAQRQLEVFSQDIARLQRNYRDARARYETGIADKTEYLQAEISLNNSLTGRKQAQEAIKARLAYLKQLMGLPPERPLALQYDTLKLELAATMDTAVALNISNRIEIQQLQTQKSLQDITVDYYRLGFLPSLSAFGNYNSVFQNNSASELYRTRFPNSYAGLQLGLPLFTGFRRTQNLRRARLENTRLDEDVSNVRNQINTEYATALANYKGYYTQYMLGKRNLEASKEVYNVINLQYREGIRAYIDLIVAQTTLRTSQLNYYTALFQLLSSKVDLLRALGELPTEY</sequence>
<accession>A0A428K3F9</accession>
<dbReference type="Gene3D" id="1.20.1600.10">
    <property type="entry name" value="Outer membrane efflux proteins (OEP)"/>
    <property type="match status" value="1"/>
</dbReference>
<feature type="signal peptide" evidence="9">
    <location>
        <begin position="1"/>
        <end position="24"/>
    </location>
</feature>
<dbReference type="EMBL" id="RWIU01000007">
    <property type="protein sequence ID" value="RSK40933.1"/>
    <property type="molecule type" value="Genomic_DNA"/>
</dbReference>
<evidence type="ECO:0000313" key="10">
    <source>
        <dbReference type="EMBL" id="RSK40933.1"/>
    </source>
</evidence>
<dbReference type="Pfam" id="PF02321">
    <property type="entry name" value="OEP"/>
    <property type="match status" value="2"/>
</dbReference>
<dbReference type="OrthoDB" id="367883at2"/>
<dbReference type="Proteomes" id="UP000270291">
    <property type="component" value="Unassembled WGS sequence"/>
</dbReference>
<keyword evidence="8" id="KW-0175">Coiled coil</keyword>
<comment type="similarity">
    <text evidence="2">Belongs to the outer membrane factor (OMF) (TC 1.B.17) family.</text>
</comment>
<comment type="subcellular location">
    <subcellularLocation>
        <location evidence="1">Cell outer membrane</location>
    </subcellularLocation>
</comment>
<evidence type="ECO:0000256" key="5">
    <source>
        <dbReference type="ARBA" id="ARBA00022692"/>
    </source>
</evidence>
<dbReference type="RefSeq" id="WP_125440035.1">
    <property type="nucleotide sequence ID" value="NZ_RWIU01000007.1"/>
</dbReference>
<evidence type="ECO:0000256" key="1">
    <source>
        <dbReference type="ARBA" id="ARBA00004442"/>
    </source>
</evidence>
<dbReference type="AlphaFoldDB" id="A0A428K3F9"/>
<keyword evidence="3" id="KW-0813">Transport</keyword>
<dbReference type="GO" id="GO:0015288">
    <property type="term" value="F:porin activity"/>
    <property type="evidence" value="ECO:0007669"/>
    <property type="project" value="TreeGrafter"/>
</dbReference>
<evidence type="ECO:0000256" key="9">
    <source>
        <dbReference type="SAM" id="SignalP"/>
    </source>
</evidence>
<feature type="chain" id="PRO_5019433320" evidence="9">
    <location>
        <begin position="25"/>
        <end position="452"/>
    </location>
</feature>
<dbReference type="InterPro" id="IPR051906">
    <property type="entry name" value="TolC-like"/>
</dbReference>
<keyword evidence="6" id="KW-0472">Membrane</keyword>
<evidence type="ECO:0000256" key="6">
    <source>
        <dbReference type="ARBA" id="ARBA00023136"/>
    </source>
</evidence>